<accession>A0AA39WEQ4</accession>
<dbReference type="AlphaFoldDB" id="A0AA39WEQ4"/>
<feature type="coiled-coil region" evidence="1">
    <location>
        <begin position="131"/>
        <end position="158"/>
    </location>
</feature>
<dbReference type="Proteomes" id="UP001175000">
    <property type="component" value="Unassembled WGS sequence"/>
</dbReference>
<keyword evidence="1" id="KW-0175">Coiled coil</keyword>
<gene>
    <name evidence="3" type="ORF">B0T14DRAFT_570013</name>
</gene>
<sequence>MVFGPLGFFWGLSGTSDTRLLVSVLDIFLIEGSTRQTLDTEYDKLLEEYGGQVHSIKHLRRALWHHCRELDPILRHRGLGMALTRRLLKDYLAIYREATWEEPTTLSRLYWLRDLKVDWLEKQIDSVRLAIKTNYDNIKDLKEEIRRVQGQVSDSRDEIAEQQRLFAVAHQSEREDHQSFYNKWKKYRKKGSPVAQPFDTDYIPSGLWREAAGPPPRESSQEQGLLPLHAAAVTAQASRSYTALQSELVLASPSQFGSNPTLTAPSSPSLEHWIEDKMDEDVDVGSPVTHSLTGLSHSAMTLYISPPTGPAFTSADNGQEDVAMMDIADIADIDTPPVERLKRQFASPAPASPNIRFGYAAQETTRASFTPAAPLSWVPNSASAVVAPPQTPAKVAPIANAPRWRPNGKPAEHRRRNAVTNVVPEKQAPPSNPASASVNGVVAQSLESAKGPVQYAFAPLSQNSGNAVPSPIQTLSDAAMKHGNSTTDPPAPKKSKASRVYGHEVMQRKEKFKFLARSLDLSNVDDDGPANSVAVASSGETAVFHNSTIPSRSYLLPKDRRRGKKKSDSQATSSTDEVVGMREEKPLTTSGSTASGTVTGPSGPAVMHASGGSLSAEVNVADPAPAVYQAPLSSGVAATANAHGNGTAAAPAAPPSNRPKWRLFTGDKFNGFMTEKVIPKVFEELLVSPENGSIPHSDVSLIHTFQLSLVMEVPARVDMGDDKAVFQLPVLCGDWIAKFFYDRNDGMLMDSARLPAHYGLEKVKRRVLSRIQSIMSNRGVVIPSGIYNGYPVSS</sequence>
<proteinExistence type="predicted"/>
<evidence type="ECO:0000313" key="3">
    <source>
        <dbReference type="EMBL" id="KAK0614026.1"/>
    </source>
</evidence>
<name>A0AA39WEQ4_9PEZI</name>
<keyword evidence="4" id="KW-1185">Reference proteome</keyword>
<evidence type="ECO:0000313" key="4">
    <source>
        <dbReference type="Proteomes" id="UP001175000"/>
    </source>
</evidence>
<organism evidence="3 4">
    <name type="scientific">Immersiella caudata</name>
    <dbReference type="NCBI Taxonomy" id="314043"/>
    <lineage>
        <taxon>Eukaryota</taxon>
        <taxon>Fungi</taxon>
        <taxon>Dikarya</taxon>
        <taxon>Ascomycota</taxon>
        <taxon>Pezizomycotina</taxon>
        <taxon>Sordariomycetes</taxon>
        <taxon>Sordariomycetidae</taxon>
        <taxon>Sordariales</taxon>
        <taxon>Lasiosphaeriaceae</taxon>
        <taxon>Immersiella</taxon>
    </lineage>
</organism>
<reference evidence="3" key="1">
    <citation type="submission" date="2023-06" db="EMBL/GenBank/DDBJ databases">
        <title>Genome-scale phylogeny and comparative genomics of the fungal order Sordariales.</title>
        <authorList>
            <consortium name="Lawrence Berkeley National Laboratory"/>
            <person name="Hensen N."/>
            <person name="Bonometti L."/>
            <person name="Westerberg I."/>
            <person name="Brannstrom I.O."/>
            <person name="Guillou S."/>
            <person name="Cros-Aarteil S."/>
            <person name="Calhoun S."/>
            <person name="Haridas S."/>
            <person name="Kuo A."/>
            <person name="Mondo S."/>
            <person name="Pangilinan J."/>
            <person name="Riley R."/>
            <person name="Labutti K."/>
            <person name="Andreopoulos B."/>
            <person name="Lipzen A."/>
            <person name="Chen C."/>
            <person name="Yanf M."/>
            <person name="Daum C."/>
            <person name="Ng V."/>
            <person name="Clum A."/>
            <person name="Steindorff A."/>
            <person name="Ohm R."/>
            <person name="Martin F."/>
            <person name="Silar P."/>
            <person name="Natvig D."/>
            <person name="Lalanne C."/>
            <person name="Gautier V."/>
            <person name="Ament-Velasquez S.L."/>
            <person name="Kruys A."/>
            <person name="Hutchinson M.I."/>
            <person name="Powell A.J."/>
            <person name="Barry K."/>
            <person name="Miller A.N."/>
            <person name="Grigoriev I.V."/>
            <person name="Debuchy R."/>
            <person name="Gladieux P."/>
            <person name="Thoren M.H."/>
            <person name="Johannesson H."/>
        </authorList>
    </citation>
    <scope>NUCLEOTIDE SEQUENCE</scope>
    <source>
        <strain evidence="3">CBS 606.72</strain>
    </source>
</reference>
<feature type="region of interest" description="Disordered" evidence="2">
    <location>
        <begin position="553"/>
        <end position="610"/>
    </location>
</feature>
<evidence type="ECO:0000256" key="2">
    <source>
        <dbReference type="SAM" id="MobiDB-lite"/>
    </source>
</evidence>
<dbReference type="EMBL" id="JAULSU010000006">
    <property type="protein sequence ID" value="KAK0614026.1"/>
    <property type="molecule type" value="Genomic_DNA"/>
</dbReference>
<comment type="caution">
    <text evidence="3">The sequence shown here is derived from an EMBL/GenBank/DDBJ whole genome shotgun (WGS) entry which is preliminary data.</text>
</comment>
<evidence type="ECO:0000256" key="1">
    <source>
        <dbReference type="SAM" id="Coils"/>
    </source>
</evidence>
<protein>
    <submittedName>
        <fullName evidence="3">Uncharacterized protein</fullName>
    </submittedName>
</protein>
<feature type="compositionally biased region" description="Low complexity" evidence="2">
    <location>
        <begin position="588"/>
        <end position="603"/>
    </location>
</feature>